<feature type="transmembrane region" description="Helical" evidence="1">
    <location>
        <begin position="7"/>
        <end position="26"/>
    </location>
</feature>
<keyword evidence="3" id="KW-1185">Reference proteome</keyword>
<keyword evidence="1" id="KW-0812">Transmembrane</keyword>
<dbReference type="EMBL" id="POTY01000101">
    <property type="protein sequence ID" value="PZG16668.1"/>
    <property type="molecule type" value="Genomic_DNA"/>
</dbReference>
<protein>
    <recommendedName>
        <fullName evidence="4">DUF2568 domain-containing protein</fullName>
    </recommendedName>
</protein>
<evidence type="ECO:0008006" key="4">
    <source>
        <dbReference type="Google" id="ProtNLM"/>
    </source>
</evidence>
<evidence type="ECO:0000256" key="1">
    <source>
        <dbReference type="SAM" id="Phobius"/>
    </source>
</evidence>
<evidence type="ECO:0000313" key="3">
    <source>
        <dbReference type="Proteomes" id="UP000248924"/>
    </source>
</evidence>
<gene>
    <name evidence="2" type="ORF">C1I95_17075</name>
</gene>
<organism evidence="2 3">
    <name type="scientific">Micromonospora craterilacus</name>
    <dbReference type="NCBI Taxonomy" id="1655439"/>
    <lineage>
        <taxon>Bacteria</taxon>
        <taxon>Bacillati</taxon>
        <taxon>Actinomycetota</taxon>
        <taxon>Actinomycetes</taxon>
        <taxon>Micromonosporales</taxon>
        <taxon>Micromonosporaceae</taxon>
        <taxon>Micromonospora</taxon>
    </lineage>
</organism>
<name>A0A2W2EW27_9ACTN</name>
<keyword evidence="1" id="KW-0472">Membrane</keyword>
<reference evidence="2 3" key="1">
    <citation type="submission" date="2018-01" db="EMBL/GenBank/DDBJ databases">
        <title>Draft genome sequence of Jishengella sp. NA12.</title>
        <authorList>
            <person name="Sahin N."/>
            <person name="Ay H."/>
            <person name="Saygin H."/>
        </authorList>
    </citation>
    <scope>NUCLEOTIDE SEQUENCE [LARGE SCALE GENOMIC DNA]</scope>
    <source>
        <strain evidence="2 3">NA12</strain>
    </source>
</reference>
<dbReference type="Proteomes" id="UP000248924">
    <property type="component" value="Unassembled WGS sequence"/>
</dbReference>
<sequence length="119" mass="12413">MVRGANLALRFLLELAALAALAYGGWQAGGAWWSRLLLAVLAPTLAAVIWGRWVAPKAKHLLTDPARLVPEWVVFGAATAALFATGHPVLGAVLALLAAGNRVALWRLGTGTGGNPITR</sequence>
<evidence type="ECO:0000313" key="2">
    <source>
        <dbReference type="EMBL" id="PZG16668.1"/>
    </source>
</evidence>
<dbReference type="InterPro" id="IPR021214">
    <property type="entry name" value="DUF2568"/>
</dbReference>
<keyword evidence="1" id="KW-1133">Transmembrane helix</keyword>
<accession>A0A2W2EW27</accession>
<comment type="caution">
    <text evidence="2">The sequence shown here is derived from an EMBL/GenBank/DDBJ whole genome shotgun (WGS) entry which is preliminary data.</text>
</comment>
<dbReference type="Pfam" id="PF10823">
    <property type="entry name" value="DUF2568"/>
    <property type="match status" value="1"/>
</dbReference>
<feature type="transmembrane region" description="Helical" evidence="1">
    <location>
        <begin position="72"/>
        <end position="99"/>
    </location>
</feature>
<dbReference type="AlphaFoldDB" id="A0A2W2EW27"/>
<feature type="transmembrane region" description="Helical" evidence="1">
    <location>
        <begin position="32"/>
        <end position="51"/>
    </location>
</feature>
<proteinExistence type="predicted"/>